<dbReference type="OrthoDB" id="6145874at2759"/>
<feature type="chain" id="PRO_5029848483" evidence="2">
    <location>
        <begin position="27"/>
        <end position="243"/>
    </location>
</feature>
<dbReference type="InterPro" id="IPR050373">
    <property type="entry name" value="Fibrinogen_C-term_domain"/>
</dbReference>
<sequence length="243" mass="28023">MTASQTMNQRLLMLIIVLCSVYCCDCFKRIKYPKDCHDIRLGGHIKSGVYKIYLNSSYSVKVLCDHQVNKSYTIVQQRMYGNENFQRTYNDYQIGFGSVSGDFWIGLITMQHLTSQGNTVMDLQLQDWNGNNRAGTYQHFSLGSAQDRYRLQVSGYAGTVPDDFSYSSGRQFATYDYPDTYNCAGNQKAGWWYNYCSYALLNGIYYTGGPYVPTGGYYDGIYWKDWLGYGYSLRFTRMMLSHP</sequence>
<dbReference type="InterPro" id="IPR020837">
    <property type="entry name" value="Fibrinogen_CS"/>
</dbReference>
<dbReference type="Pfam" id="PF00147">
    <property type="entry name" value="Fibrinogen_C"/>
    <property type="match status" value="1"/>
</dbReference>
<accession>A0A7J7K6I5</accession>
<protein>
    <submittedName>
        <fullName evidence="4">ANGPTL6</fullName>
    </submittedName>
</protein>
<evidence type="ECO:0000256" key="2">
    <source>
        <dbReference type="SAM" id="SignalP"/>
    </source>
</evidence>
<dbReference type="SMART" id="SM00186">
    <property type="entry name" value="FBG"/>
    <property type="match status" value="1"/>
</dbReference>
<dbReference type="PROSITE" id="PS51406">
    <property type="entry name" value="FIBRINOGEN_C_2"/>
    <property type="match status" value="1"/>
</dbReference>
<evidence type="ECO:0000259" key="3">
    <source>
        <dbReference type="PROSITE" id="PS51406"/>
    </source>
</evidence>
<comment type="caution">
    <text evidence="4">The sequence shown here is derived from an EMBL/GenBank/DDBJ whole genome shotgun (WGS) entry which is preliminary data.</text>
</comment>
<feature type="signal peptide" evidence="2">
    <location>
        <begin position="1"/>
        <end position="26"/>
    </location>
</feature>
<dbReference type="PROSITE" id="PS00514">
    <property type="entry name" value="FIBRINOGEN_C_1"/>
    <property type="match status" value="1"/>
</dbReference>
<dbReference type="InterPro" id="IPR036056">
    <property type="entry name" value="Fibrinogen-like_C"/>
</dbReference>
<evidence type="ECO:0000313" key="5">
    <source>
        <dbReference type="Proteomes" id="UP000593567"/>
    </source>
</evidence>
<dbReference type="AlphaFoldDB" id="A0A7J7K6I5"/>
<keyword evidence="2" id="KW-0732">Signal</keyword>
<feature type="domain" description="Fibrinogen C-terminal" evidence="3">
    <location>
        <begin position="27"/>
        <end position="243"/>
    </location>
</feature>
<dbReference type="Gene3D" id="3.90.215.10">
    <property type="entry name" value="Gamma Fibrinogen, chain A, domain 1"/>
    <property type="match status" value="1"/>
</dbReference>
<proteinExistence type="predicted"/>
<gene>
    <name evidence="4" type="ORF">EB796_007471</name>
</gene>
<dbReference type="SUPFAM" id="SSF56496">
    <property type="entry name" value="Fibrinogen C-terminal domain-like"/>
    <property type="match status" value="1"/>
</dbReference>
<organism evidence="4 5">
    <name type="scientific">Bugula neritina</name>
    <name type="common">Brown bryozoan</name>
    <name type="synonym">Sertularia neritina</name>
    <dbReference type="NCBI Taxonomy" id="10212"/>
    <lineage>
        <taxon>Eukaryota</taxon>
        <taxon>Metazoa</taxon>
        <taxon>Spiralia</taxon>
        <taxon>Lophotrochozoa</taxon>
        <taxon>Bryozoa</taxon>
        <taxon>Gymnolaemata</taxon>
        <taxon>Cheilostomatida</taxon>
        <taxon>Flustrina</taxon>
        <taxon>Buguloidea</taxon>
        <taxon>Bugulidae</taxon>
        <taxon>Bugula</taxon>
    </lineage>
</organism>
<name>A0A7J7K6I5_BUGNE</name>
<evidence type="ECO:0000313" key="4">
    <source>
        <dbReference type="EMBL" id="KAF6034229.1"/>
    </source>
</evidence>
<dbReference type="InterPro" id="IPR002181">
    <property type="entry name" value="Fibrinogen_a/b/g_C_dom"/>
</dbReference>
<dbReference type="EMBL" id="VXIV02001125">
    <property type="protein sequence ID" value="KAF6034229.1"/>
    <property type="molecule type" value="Genomic_DNA"/>
</dbReference>
<dbReference type="InterPro" id="IPR014716">
    <property type="entry name" value="Fibrinogen_a/b/g_C_1"/>
</dbReference>
<dbReference type="PANTHER" id="PTHR19143:SF327">
    <property type="entry name" value="FI21813P1-RELATED"/>
    <property type="match status" value="1"/>
</dbReference>
<dbReference type="Proteomes" id="UP000593567">
    <property type="component" value="Unassembled WGS sequence"/>
</dbReference>
<keyword evidence="5" id="KW-1185">Reference proteome</keyword>
<dbReference type="GO" id="GO:0005102">
    <property type="term" value="F:signaling receptor binding"/>
    <property type="evidence" value="ECO:0007669"/>
    <property type="project" value="TreeGrafter"/>
</dbReference>
<reference evidence="4" key="1">
    <citation type="submission" date="2020-06" db="EMBL/GenBank/DDBJ databases">
        <title>Draft genome of Bugula neritina, a colonial animal packing powerful symbionts and potential medicines.</title>
        <authorList>
            <person name="Rayko M."/>
        </authorList>
    </citation>
    <scope>NUCLEOTIDE SEQUENCE [LARGE SCALE GENOMIC DNA]</scope>
    <source>
        <strain evidence="4">Kwan_BN1</strain>
    </source>
</reference>
<evidence type="ECO:0000256" key="1">
    <source>
        <dbReference type="ARBA" id="ARBA00023157"/>
    </source>
</evidence>
<dbReference type="CDD" id="cd00087">
    <property type="entry name" value="FReD"/>
    <property type="match status" value="1"/>
</dbReference>
<keyword evidence="1" id="KW-1015">Disulfide bond</keyword>
<dbReference type="PANTHER" id="PTHR19143">
    <property type="entry name" value="FIBRINOGEN/TENASCIN/ANGIOPOEITIN"/>
    <property type="match status" value="1"/>
</dbReference>
<dbReference type="GO" id="GO:0005615">
    <property type="term" value="C:extracellular space"/>
    <property type="evidence" value="ECO:0007669"/>
    <property type="project" value="TreeGrafter"/>
</dbReference>